<dbReference type="EMBL" id="LXQA011129999">
    <property type="protein sequence ID" value="MCI86021.1"/>
    <property type="molecule type" value="Genomic_DNA"/>
</dbReference>
<organism evidence="1 2">
    <name type="scientific">Trifolium medium</name>
    <dbReference type="NCBI Taxonomy" id="97028"/>
    <lineage>
        <taxon>Eukaryota</taxon>
        <taxon>Viridiplantae</taxon>
        <taxon>Streptophyta</taxon>
        <taxon>Embryophyta</taxon>
        <taxon>Tracheophyta</taxon>
        <taxon>Spermatophyta</taxon>
        <taxon>Magnoliopsida</taxon>
        <taxon>eudicotyledons</taxon>
        <taxon>Gunneridae</taxon>
        <taxon>Pentapetalae</taxon>
        <taxon>rosids</taxon>
        <taxon>fabids</taxon>
        <taxon>Fabales</taxon>
        <taxon>Fabaceae</taxon>
        <taxon>Papilionoideae</taxon>
        <taxon>50 kb inversion clade</taxon>
        <taxon>NPAAA clade</taxon>
        <taxon>Hologalegina</taxon>
        <taxon>IRL clade</taxon>
        <taxon>Trifolieae</taxon>
        <taxon>Trifolium</taxon>
    </lineage>
</organism>
<sequence>MGRGVDVAETDVGMGGGAAGGVSGFTSQFLFAGSVFG</sequence>
<evidence type="ECO:0000313" key="2">
    <source>
        <dbReference type="Proteomes" id="UP000265520"/>
    </source>
</evidence>
<keyword evidence="2" id="KW-1185">Reference proteome</keyword>
<evidence type="ECO:0000313" key="1">
    <source>
        <dbReference type="EMBL" id="MCI86021.1"/>
    </source>
</evidence>
<dbReference type="Proteomes" id="UP000265520">
    <property type="component" value="Unassembled WGS sequence"/>
</dbReference>
<protein>
    <submittedName>
        <fullName evidence="1">Uncharacterized protein</fullName>
    </submittedName>
</protein>
<name>A0A392VGE3_9FABA</name>
<comment type="caution">
    <text evidence="1">The sequence shown here is derived from an EMBL/GenBank/DDBJ whole genome shotgun (WGS) entry which is preliminary data.</text>
</comment>
<proteinExistence type="predicted"/>
<dbReference type="AlphaFoldDB" id="A0A392VGE3"/>
<accession>A0A392VGE3</accession>
<reference evidence="1 2" key="1">
    <citation type="journal article" date="2018" name="Front. Plant Sci.">
        <title>Red Clover (Trifolium pratense) and Zigzag Clover (T. medium) - A Picture of Genomic Similarities and Differences.</title>
        <authorList>
            <person name="Dluhosova J."/>
            <person name="Istvanek J."/>
            <person name="Nedelnik J."/>
            <person name="Repkova J."/>
        </authorList>
    </citation>
    <scope>NUCLEOTIDE SEQUENCE [LARGE SCALE GENOMIC DNA]</scope>
    <source>
        <strain evidence="2">cv. 10/8</strain>
        <tissue evidence="1">Leaf</tissue>
    </source>
</reference>